<evidence type="ECO:0000256" key="3">
    <source>
        <dbReference type="ARBA" id="ARBA00023015"/>
    </source>
</evidence>
<proteinExistence type="inferred from homology"/>
<dbReference type="SMART" id="SM00862">
    <property type="entry name" value="Trans_reg_C"/>
    <property type="match status" value="1"/>
</dbReference>
<evidence type="ECO:0000256" key="6">
    <source>
        <dbReference type="PROSITE-ProRule" id="PRU01091"/>
    </source>
</evidence>
<sequence length="275" mass="30063">MEFGILGPLRMTAAGRSYVPSAPKQRQLLAFLLLNANHVTSTKSCIEELWDLQPPDSALSTLQTYVLQLRRALALCPEIGSLRHARTILRTHDNGYQLVVGPGQLDRHVYEALVADGRAALARGDDLTASACFGDALALWCGDALADVKAGPLMRAHLIGLAERRTAVLEQRIEADLRLGRHHQIVGELAELAATHLTNENYHAQLMLALYRSGRQAQALESFQRLRTTLDVELGLTPSPRMRRLHQAVLSCDPTIDAPPGHDPGLTLDLAVRSG</sequence>
<dbReference type="Proteomes" id="UP001500466">
    <property type="component" value="Unassembled WGS sequence"/>
</dbReference>
<dbReference type="Gene3D" id="1.10.10.10">
    <property type="entry name" value="Winged helix-like DNA-binding domain superfamily/Winged helix DNA-binding domain"/>
    <property type="match status" value="1"/>
</dbReference>
<keyword evidence="3" id="KW-0805">Transcription regulation</keyword>
<dbReference type="Pfam" id="PF00486">
    <property type="entry name" value="Trans_reg_C"/>
    <property type="match status" value="1"/>
</dbReference>
<keyword evidence="4 6" id="KW-0238">DNA-binding</keyword>
<evidence type="ECO:0000313" key="8">
    <source>
        <dbReference type="EMBL" id="GAA4985005.1"/>
    </source>
</evidence>
<keyword evidence="5" id="KW-0804">Transcription</keyword>
<dbReference type="InterPro" id="IPR036388">
    <property type="entry name" value="WH-like_DNA-bd_sf"/>
</dbReference>
<dbReference type="EMBL" id="BAABHS010000029">
    <property type="protein sequence ID" value="GAA4985005.1"/>
    <property type="molecule type" value="Genomic_DNA"/>
</dbReference>
<dbReference type="Pfam" id="PF03704">
    <property type="entry name" value="BTAD"/>
    <property type="match status" value="1"/>
</dbReference>
<dbReference type="Gene3D" id="1.25.40.10">
    <property type="entry name" value="Tetratricopeptide repeat domain"/>
    <property type="match status" value="1"/>
</dbReference>
<keyword evidence="2" id="KW-0902">Two-component regulatory system</keyword>
<gene>
    <name evidence="8" type="ORF">GCM10023205_64100</name>
</gene>
<dbReference type="InterPro" id="IPR001867">
    <property type="entry name" value="OmpR/PhoB-type_DNA-bd"/>
</dbReference>
<dbReference type="InterPro" id="IPR016032">
    <property type="entry name" value="Sig_transdc_resp-reg_C-effctor"/>
</dbReference>
<evidence type="ECO:0000256" key="1">
    <source>
        <dbReference type="ARBA" id="ARBA00005820"/>
    </source>
</evidence>
<comment type="caution">
    <text evidence="8">The sequence shown here is derived from an EMBL/GenBank/DDBJ whole genome shotgun (WGS) entry which is preliminary data.</text>
</comment>
<dbReference type="RefSeq" id="WP_345679259.1">
    <property type="nucleotide sequence ID" value="NZ_BAABHS010000029.1"/>
</dbReference>
<evidence type="ECO:0000256" key="5">
    <source>
        <dbReference type="ARBA" id="ARBA00023163"/>
    </source>
</evidence>
<dbReference type="PROSITE" id="PS51755">
    <property type="entry name" value="OMPR_PHOB"/>
    <property type="match status" value="1"/>
</dbReference>
<protein>
    <recommendedName>
        <fullName evidence="7">OmpR/PhoB-type domain-containing protein</fullName>
    </recommendedName>
</protein>
<evidence type="ECO:0000256" key="4">
    <source>
        <dbReference type="ARBA" id="ARBA00023125"/>
    </source>
</evidence>
<organism evidence="8 9">
    <name type="scientific">Yinghuangia aomiensis</name>
    <dbReference type="NCBI Taxonomy" id="676205"/>
    <lineage>
        <taxon>Bacteria</taxon>
        <taxon>Bacillati</taxon>
        <taxon>Actinomycetota</taxon>
        <taxon>Actinomycetes</taxon>
        <taxon>Kitasatosporales</taxon>
        <taxon>Streptomycetaceae</taxon>
        <taxon>Yinghuangia</taxon>
    </lineage>
</organism>
<name>A0ABP9I2J9_9ACTN</name>
<feature type="DNA-binding region" description="OmpR/PhoB-type" evidence="6">
    <location>
        <begin position="1"/>
        <end position="100"/>
    </location>
</feature>
<dbReference type="SUPFAM" id="SSF48452">
    <property type="entry name" value="TPR-like"/>
    <property type="match status" value="1"/>
</dbReference>
<dbReference type="InterPro" id="IPR005158">
    <property type="entry name" value="BTAD"/>
</dbReference>
<dbReference type="SMART" id="SM01043">
    <property type="entry name" value="BTAD"/>
    <property type="match status" value="1"/>
</dbReference>
<evidence type="ECO:0000313" key="9">
    <source>
        <dbReference type="Proteomes" id="UP001500466"/>
    </source>
</evidence>
<reference evidence="9" key="1">
    <citation type="journal article" date="2019" name="Int. J. Syst. Evol. Microbiol.">
        <title>The Global Catalogue of Microorganisms (GCM) 10K type strain sequencing project: providing services to taxonomists for standard genome sequencing and annotation.</title>
        <authorList>
            <consortium name="The Broad Institute Genomics Platform"/>
            <consortium name="The Broad Institute Genome Sequencing Center for Infectious Disease"/>
            <person name="Wu L."/>
            <person name="Ma J."/>
        </authorList>
    </citation>
    <scope>NUCLEOTIDE SEQUENCE [LARGE SCALE GENOMIC DNA]</scope>
    <source>
        <strain evidence="9">JCM 17986</strain>
    </source>
</reference>
<dbReference type="PANTHER" id="PTHR35807">
    <property type="entry name" value="TRANSCRIPTIONAL REGULATOR REDD-RELATED"/>
    <property type="match status" value="1"/>
</dbReference>
<dbReference type="CDD" id="cd15831">
    <property type="entry name" value="BTAD"/>
    <property type="match status" value="1"/>
</dbReference>
<dbReference type="InterPro" id="IPR011990">
    <property type="entry name" value="TPR-like_helical_dom_sf"/>
</dbReference>
<dbReference type="InterPro" id="IPR051677">
    <property type="entry name" value="AfsR-DnrI-RedD_regulator"/>
</dbReference>
<keyword evidence="9" id="KW-1185">Reference proteome</keyword>
<dbReference type="SUPFAM" id="SSF46894">
    <property type="entry name" value="C-terminal effector domain of the bipartite response regulators"/>
    <property type="match status" value="1"/>
</dbReference>
<evidence type="ECO:0000256" key="2">
    <source>
        <dbReference type="ARBA" id="ARBA00023012"/>
    </source>
</evidence>
<evidence type="ECO:0000259" key="7">
    <source>
        <dbReference type="PROSITE" id="PS51755"/>
    </source>
</evidence>
<feature type="domain" description="OmpR/PhoB-type" evidence="7">
    <location>
        <begin position="1"/>
        <end position="100"/>
    </location>
</feature>
<accession>A0ABP9I2J9</accession>
<dbReference type="PANTHER" id="PTHR35807:SF1">
    <property type="entry name" value="TRANSCRIPTIONAL REGULATOR REDD"/>
    <property type="match status" value="1"/>
</dbReference>
<comment type="similarity">
    <text evidence="1">Belongs to the AfsR/DnrI/RedD regulatory family.</text>
</comment>